<evidence type="ECO:0000313" key="2">
    <source>
        <dbReference type="EMBL" id="KAF1692877.1"/>
    </source>
</evidence>
<name>A0ABQ6Z4K7_9GAMM</name>
<dbReference type="Proteomes" id="UP000788419">
    <property type="component" value="Unassembled WGS sequence"/>
</dbReference>
<gene>
    <name evidence="2" type="ORF">CSC65_13720</name>
</gene>
<evidence type="ECO:0000256" key="1">
    <source>
        <dbReference type="SAM" id="MobiDB-lite"/>
    </source>
</evidence>
<comment type="caution">
    <text evidence="2">The sequence shown here is derived from an EMBL/GenBank/DDBJ whole genome shotgun (WGS) entry which is preliminary data.</text>
</comment>
<proteinExistence type="predicted"/>
<keyword evidence="3" id="KW-1185">Reference proteome</keyword>
<feature type="region of interest" description="Disordered" evidence="1">
    <location>
        <begin position="1"/>
        <end position="93"/>
    </location>
</feature>
<evidence type="ECO:0000313" key="3">
    <source>
        <dbReference type="Proteomes" id="UP000788419"/>
    </source>
</evidence>
<accession>A0ABQ6Z4K7</accession>
<dbReference type="EMBL" id="PDWN01000014">
    <property type="protein sequence ID" value="KAF1692877.1"/>
    <property type="molecule type" value="Genomic_DNA"/>
</dbReference>
<reference evidence="2 3" key="1">
    <citation type="submission" date="2017-10" db="EMBL/GenBank/DDBJ databases">
        <title>Whole genome sequencing of members of genus Pseudoxanthomonas.</title>
        <authorList>
            <person name="Kumar S."/>
            <person name="Bansal K."/>
            <person name="Kaur A."/>
            <person name="Patil P."/>
            <person name="Sharma S."/>
            <person name="Patil P.B."/>
        </authorList>
    </citation>
    <scope>NUCLEOTIDE SEQUENCE [LARGE SCALE GENOMIC DNA]</scope>
    <source>
        <strain evidence="2 3">DSM 17801</strain>
    </source>
</reference>
<protein>
    <submittedName>
        <fullName evidence="2">Uncharacterized protein</fullName>
    </submittedName>
</protein>
<sequence>MEDHRRQPSASETQVRREQGGHDRPVGGDQKPHPRPQATPQDGKKPGAQSQTDNAGRPDPKAGVDSEVGDLDDPDAEKKGALPGRAGGGLAGG</sequence>
<feature type="compositionally biased region" description="Basic and acidic residues" evidence="1">
    <location>
        <begin position="14"/>
        <end position="32"/>
    </location>
</feature>
<organism evidence="2 3">
    <name type="scientific">Pseudoxanthomonas daejeonensis</name>
    <dbReference type="NCBI Taxonomy" id="266062"/>
    <lineage>
        <taxon>Bacteria</taxon>
        <taxon>Pseudomonadati</taxon>
        <taxon>Pseudomonadota</taxon>
        <taxon>Gammaproteobacteria</taxon>
        <taxon>Lysobacterales</taxon>
        <taxon>Lysobacteraceae</taxon>
        <taxon>Pseudoxanthomonas</taxon>
    </lineage>
</organism>